<keyword evidence="2" id="KW-0677">Repeat</keyword>
<dbReference type="PANTHER" id="PTHR13119:SF12">
    <property type="entry name" value="PROTEIN SUPPRESSOR OF SABLE"/>
    <property type="match status" value="1"/>
</dbReference>
<evidence type="ECO:0000313" key="8">
    <source>
        <dbReference type="EMBL" id="CAE7356576.1"/>
    </source>
</evidence>
<sequence length="283" mass="31078">NQFHRRPAPVASPYGDGSKRQRTEQPKPPCAFFRVGRCAKGANCPYSHKDGEVAEVRATNVPSAGNSLPVTVAVPEQRKVPQVVPPPADRPVVRRSPAPVPADDPSTMFKRTLCKFFLNGCCVKGEMCTFAHGEHELQQPAEGWMNSARGEYRPDHYKTRMCKFFLEGNCAIGDECRYAHDENELPTSEADPLKDEGAPRPPGEKHVFFKTRLCHLYFKGMCHRGSACNYAHGEEELQKPAVSEGEPGTSSNFGIVVPSMTSGATEKLGDSEKELADRALCSS</sequence>
<comment type="caution">
    <text evidence="8">The sequence shown here is derived from an EMBL/GenBank/DDBJ whole genome shotgun (WGS) entry which is preliminary data.</text>
</comment>
<feature type="domain" description="C3H1-type" evidence="7">
    <location>
        <begin position="157"/>
        <end position="183"/>
    </location>
</feature>
<dbReference type="GO" id="GO:0005634">
    <property type="term" value="C:nucleus"/>
    <property type="evidence" value="ECO:0007669"/>
    <property type="project" value="TreeGrafter"/>
</dbReference>
<dbReference type="InterPro" id="IPR045124">
    <property type="entry name" value="Su(sable)-like"/>
</dbReference>
<dbReference type="InterPro" id="IPR036855">
    <property type="entry name" value="Znf_CCCH_sf"/>
</dbReference>
<feature type="non-terminal residue" evidence="8">
    <location>
        <position position="1"/>
    </location>
</feature>
<feature type="domain" description="C3H1-type" evidence="7">
    <location>
        <begin position="208"/>
        <end position="235"/>
    </location>
</feature>
<keyword evidence="9" id="KW-1185">Reference proteome</keyword>
<feature type="domain" description="C3H1-type" evidence="7">
    <location>
        <begin position="24"/>
        <end position="51"/>
    </location>
</feature>
<feature type="zinc finger region" description="C3H1-type" evidence="5">
    <location>
        <begin position="157"/>
        <end position="183"/>
    </location>
</feature>
<accession>A0A812PEI6</accession>
<evidence type="ECO:0000256" key="2">
    <source>
        <dbReference type="ARBA" id="ARBA00022737"/>
    </source>
</evidence>
<organism evidence="8 9">
    <name type="scientific">Symbiodinium necroappetens</name>
    <dbReference type="NCBI Taxonomy" id="1628268"/>
    <lineage>
        <taxon>Eukaryota</taxon>
        <taxon>Sar</taxon>
        <taxon>Alveolata</taxon>
        <taxon>Dinophyceae</taxon>
        <taxon>Suessiales</taxon>
        <taxon>Symbiodiniaceae</taxon>
        <taxon>Symbiodinium</taxon>
    </lineage>
</organism>
<dbReference type="GO" id="GO:0045892">
    <property type="term" value="P:negative regulation of DNA-templated transcription"/>
    <property type="evidence" value="ECO:0007669"/>
    <property type="project" value="InterPro"/>
</dbReference>
<dbReference type="InterPro" id="IPR000571">
    <property type="entry name" value="Znf_CCCH"/>
</dbReference>
<protein>
    <recommendedName>
        <fullName evidence="7">C3H1-type domain-containing protein</fullName>
    </recommendedName>
</protein>
<dbReference type="Pfam" id="PF00642">
    <property type="entry name" value="zf-CCCH"/>
    <property type="match status" value="1"/>
</dbReference>
<proteinExistence type="predicted"/>
<dbReference type="Gene3D" id="4.10.1000.10">
    <property type="entry name" value="Zinc finger, CCCH-type"/>
    <property type="match status" value="4"/>
</dbReference>
<feature type="compositionally biased region" description="Polar residues" evidence="6">
    <location>
        <begin position="248"/>
        <end position="264"/>
    </location>
</feature>
<evidence type="ECO:0000256" key="5">
    <source>
        <dbReference type="PROSITE-ProRule" id="PRU00723"/>
    </source>
</evidence>
<name>A0A812PEI6_9DINO</name>
<keyword evidence="3 5" id="KW-0863">Zinc-finger</keyword>
<feature type="zinc finger region" description="C3H1-type" evidence="5">
    <location>
        <begin position="24"/>
        <end position="51"/>
    </location>
</feature>
<feature type="zinc finger region" description="C3H1-type" evidence="5">
    <location>
        <begin position="108"/>
        <end position="135"/>
    </location>
</feature>
<evidence type="ECO:0000256" key="1">
    <source>
        <dbReference type="ARBA" id="ARBA00022723"/>
    </source>
</evidence>
<evidence type="ECO:0000313" key="9">
    <source>
        <dbReference type="Proteomes" id="UP000601435"/>
    </source>
</evidence>
<dbReference type="PROSITE" id="PS50103">
    <property type="entry name" value="ZF_C3H1"/>
    <property type="match status" value="4"/>
</dbReference>
<dbReference type="Proteomes" id="UP000601435">
    <property type="component" value="Unassembled WGS sequence"/>
</dbReference>
<dbReference type="GO" id="GO:0008270">
    <property type="term" value="F:zinc ion binding"/>
    <property type="evidence" value="ECO:0007669"/>
    <property type="project" value="UniProtKB-KW"/>
</dbReference>
<dbReference type="OrthoDB" id="411372at2759"/>
<feature type="zinc finger region" description="C3H1-type" evidence="5">
    <location>
        <begin position="208"/>
        <end position="235"/>
    </location>
</feature>
<reference evidence="8" key="1">
    <citation type="submission" date="2021-02" db="EMBL/GenBank/DDBJ databases">
        <authorList>
            <person name="Dougan E. K."/>
            <person name="Rhodes N."/>
            <person name="Thang M."/>
            <person name="Chan C."/>
        </authorList>
    </citation>
    <scope>NUCLEOTIDE SEQUENCE</scope>
</reference>
<dbReference type="Pfam" id="PF18345">
    <property type="entry name" value="zf_CCCH_4"/>
    <property type="match status" value="1"/>
</dbReference>
<evidence type="ECO:0000259" key="7">
    <source>
        <dbReference type="PROSITE" id="PS50103"/>
    </source>
</evidence>
<feature type="compositionally biased region" description="Basic and acidic residues" evidence="6">
    <location>
        <begin position="267"/>
        <end position="277"/>
    </location>
</feature>
<feature type="region of interest" description="Disordered" evidence="6">
    <location>
        <begin position="1"/>
        <end position="29"/>
    </location>
</feature>
<dbReference type="GO" id="GO:0003723">
    <property type="term" value="F:RNA binding"/>
    <property type="evidence" value="ECO:0007669"/>
    <property type="project" value="InterPro"/>
</dbReference>
<keyword evidence="4 5" id="KW-0862">Zinc</keyword>
<feature type="region of interest" description="Disordered" evidence="6">
    <location>
        <begin position="239"/>
        <end position="283"/>
    </location>
</feature>
<dbReference type="AlphaFoldDB" id="A0A812PEI6"/>
<dbReference type="Pfam" id="PF14608">
    <property type="entry name" value="zf-CCCH_2"/>
    <property type="match status" value="1"/>
</dbReference>
<feature type="domain" description="C3H1-type" evidence="7">
    <location>
        <begin position="108"/>
        <end position="135"/>
    </location>
</feature>
<evidence type="ECO:0000256" key="6">
    <source>
        <dbReference type="SAM" id="MobiDB-lite"/>
    </source>
</evidence>
<dbReference type="PANTHER" id="PTHR13119">
    <property type="entry name" value="ZINC FINGER CCCH DOMAIN-CONTAINING PROTEI"/>
    <property type="match status" value="1"/>
</dbReference>
<evidence type="ECO:0000256" key="4">
    <source>
        <dbReference type="ARBA" id="ARBA00022833"/>
    </source>
</evidence>
<evidence type="ECO:0000256" key="3">
    <source>
        <dbReference type="ARBA" id="ARBA00022771"/>
    </source>
</evidence>
<feature type="region of interest" description="Disordered" evidence="6">
    <location>
        <begin position="81"/>
        <end position="104"/>
    </location>
</feature>
<keyword evidence="1 5" id="KW-0479">Metal-binding</keyword>
<gene>
    <name evidence="8" type="ORF">SNEC2469_LOCUS9335</name>
</gene>
<dbReference type="SMART" id="SM00356">
    <property type="entry name" value="ZnF_C3H1"/>
    <property type="match status" value="4"/>
</dbReference>
<dbReference type="EMBL" id="CAJNJA010015118">
    <property type="protein sequence ID" value="CAE7356576.1"/>
    <property type="molecule type" value="Genomic_DNA"/>
</dbReference>
<dbReference type="SUPFAM" id="SSF90229">
    <property type="entry name" value="CCCH zinc finger"/>
    <property type="match status" value="4"/>
</dbReference>